<evidence type="ECO:0000256" key="3">
    <source>
        <dbReference type="ARBA" id="ARBA00011083"/>
    </source>
</evidence>
<dbReference type="FunFam" id="3.40.50.880:FF:000040">
    <property type="entry name" value="Gamma-glutamyl peptidase 5"/>
    <property type="match status" value="1"/>
</dbReference>
<protein>
    <recommendedName>
        <fullName evidence="6">Glutamine amidotransferase domain-containing protein</fullName>
    </recommendedName>
</protein>
<dbReference type="InterPro" id="IPR044992">
    <property type="entry name" value="ChyE-like"/>
</dbReference>
<dbReference type="Gene3D" id="3.40.50.880">
    <property type="match status" value="1"/>
</dbReference>
<evidence type="ECO:0000313" key="8">
    <source>
        <dbReference type="Proteomes" id="UP001367508"/>
    </source>
</evidence>
<dbReference type="PROSITE" id="PS51273">
    <property type="entry name" value="GATASE_TYPE_1"/>
    <property type="match status" value="1"/>
</dbReference>
<evidence type="ECO:0000259" key="6">
    <source>
        <dbReference type="Pfam" id="PF00117"/>
    </source>
</evidence>
<evidence type="ECO:0000256" key="5">
    <source>
        <dbReference type="ARBA" id="ARBA00022801"/>
    </source>
</evidence>
<dbReference type="GO" id="GO:0019760">
    <property type="term" value="P:glucosinolate metabolic process"/>
    <property type="evidence" value="ECO:0007669"/>
    <property type="project" value="UniProtKB-ARBA"/>
</dbReference>
<sequence length="251" mass="28735">MVADGESKRYALLQAAKDSDYVKKVYGGYYNVYVEAFGEEGDTWDLFRVNEEDFPDFNDLHKYDGFVITGSSNDAYGNDSWVIKLCFLVQTLDAMEKKLLGICFGHQVISRALGGRVRKSDTGWDIGVRQVYFVKDIIPYGYLEYHEMPPSLSIVEVHQDEVYEVPVGAQVIASSEKTGVEMFAIADHILGIQGHPEYTIDILFNLIDRLLNMDVIEKGFAEDLKCHCELEESEKRWWEKISRNFLKGKED</sequence>
<dbReference type="PANTHER" id="PTHR42695">
    <property type="entry name" value="GLUTAMINE AMIDOTRANSFERASE YLR126C-RELATED"/>
    <property type="match status" value="1"/>
</dbReference>
<proteinExistence type="inferred from homology"/>
<evidence type="ECO:0000256" key="1">
    <source>
        <dbReference type="ARBA" id="ARBA00004514"/>
    </source>
</evidence>
<evidence type="ECO:0000256" key="4">
    <source>
        <dbReference type="ARBA" id="ARBA00022490"/>
    </source>
</evidence>
<comment type="pathway">
    <text evidence="2">Secondary metabolite biosynthesis.</text>
</comment>
<comment type="caution">
    <text evidence="7">The sequence shown here is derived from an EMBL/GenBank/DDBJ whole genome shotgun (WGS) entry which is preliminary data.</text>
</comment>
<name>A0AAN9L5J5_CANGL</name>
<feature type="domain" description="Glutamine amidotransferase" evidence="6">
    <location>
        <begin position="28"/>
        <end position="199"/>
    </location>
</feature>
<keyword evidence="5" id="KW-0378">Hydrolase</keyword>
<organism evidence="7 8">
    <name type="scientific">Canavalia gladiata</name>
    <name type="common">Sword bean</name>
    <name type="synonym">Dolichos gladiatus</name>
    <dbReference type="NCBI Taxonomy" id="3824"/>
    <lineage>
        <taxon>Eukaryota</taxon>
        <taxon>Viridiplantae</taxon>
        <taxon>Streptophyta</taxon>
        <taxon>Embryophyta</taxon>
        <taxon>Tracheophyta</taxon>
        <taxon>Spermatophyta</taxon>
        <taxon>Magnoliopsida</taxon>
        <taxon>eudicotyledons</taxon>
        <taxon>Gunneridae</taxon>
        <taxon>Pentapetalae</taxon>
        <taxon>rosids</taxon>
        <taxon>fabids</taxon>
        <taxon>Fabales</taxon>
        <taxon>Fabaceae</taxon>
        <taxon>Papilionoideae</taxon>
        <taxon>50 kb inversion clade</taxon>
        <taxon>NPAAA clade</taxon>
        <taxon>indigoferoid/millettioid clade</taxon>
        <taxon>Phaseoleae</taxon>
        <taxon>Canavalia</taxon>
    </lineage>
</organism>
<comment type="subcellular location">
    <subcellularLocation>
        <location evidence="1">Cytoplasm</location>
        <location evidence="1">Cytosol</location>
    </subcellularLocation>
</comment>
<dbReference type="AlphaFoldDB" id="A0AAN9L5J5"/>
<dbReference type="CDD" id="cd01741">
    <property type="entry name" value="GATase1_1"/>
    <property type="match status" value="1"/>
</dbReference>
<dbReference type="EMBL" id="JAYMYQ010000005">
    <property type="protein sequence ID" value="KAK7329890.1"/>
    <property type="molecule type" value="Genomic_DNA"/>
</dbReference>
<dbReference type="Pfam" id="PF00117">
    <property type="entry name" value="GATase"/>
    <property type="match status" value="1"/>
</dbReference>
<dbReference type="GO" id="GO:0005829">
    <property type="term" value="C:cytosol"/>
    <property type="evidence" value="ECO:0007669"/>
    <property type="project" value="UniProtKB-SubCell"/>
</dbReference>
<dbReference type="PANTHER" id="PTHR42695:SF9">
    <property type="entry name" value="GAMMA-GLUTAMYL PEPTIDASE 2-RELATED"/>
    <property type="match status" value="1"/>
</dbReference>
<reference evidence="7 8" key="1">
    <citation type="submission" date="2024-01" db="EMBL/GenBank/DDBJ databases">
        <title>The genomes of 5 underutilized Papilionoideae crops provide insights into root nodulation and disease resistanc.</title>
        <authorList>
            <person name="Jiang F."/>
        </authorList>
    </citation>
    <scope>NUCLEOTIDE SEQUENCE [LARGE SCALE GENOMIC DNA]</scope>
    <source>
        <strain evidence="7">LVBAO_FW01</strain>
        <tissue evidence="7">Leaves</tissue>
    </source>
</reference>
<evidence type="ECO:0000313" key="7">
    <source>
        <dbReference type="EMBL" id="KAK7329890.1"/>
    </source>
</evidence>
<keyword evidence="8" id="KW-1185">Reference proteome</keyword>
<dbReference type="InterPro" id="IPR029062">
    <property type="entry name" value="Class_I_gatase-like"/>
</dbReference>
<dbReference type="Proteomes" id="UP001367508">
    <property type="component" value="Unassembled WGS sequence"/>
</dbReference>
<accession>A0AAN9L5J5</accession>
<dbReference type="GO" id="GO:0008233">
    <property type="term" value="F:peptidase activity"/>
    <property type="evidence" value="ECO:0007669"/>
    <property type="project" value="UniProtKB-ARBA"/>
</dbReference>
<evidence type="ECO:0000256" key="2">
    <source>
        <dbReference type="ARBA" id="ARBA00005179"/>
    </source>
</evidence>
<dbReference type="SUPFAM" id="SSF52317">
    <property type="entry name" value="Class I glutamine amidotransferase-like"/>
    <property type="match status" value="1"/>
</dbReference>
<dbReference type="InterPro" id="IPR017926">
    <property type="entry name" value="GATASE"/>
</dbReference>
<keyword evidence="4" id="KW-0963">Cytoplasm</keyword>
<gene>
    <name evidence="7" type="ORF">VNO77_24071</name>
</gene>
<comment type="similarity">
    <text evidence="3">Belongs to the peptidase C26 family.</text>
</comment>